<proteinExistence type="predicted"/>
<evidence type="ECO:0000313" key="5">
    <source>
        <dbReference type="Proteomes" id="UP001057702"/>
    </source>
</evidence>
<dbReference type="Gene3D" id="1.10.260.40">
    <property type="entry name" value="lambda repressor-like DNA-binding domains"/>
    <property type="match status" value="1"/>
</dbReference>
<evidence type="ECO:0000256" key="2">
    <source>
        <dbReference type="SAM" id="Phobius"/>
    </source>
</evidence>
<protein>
    <submittedName>
        <fullName evidence="4">DUF4115 domain-containing protein</fullName>
    </submittedName>
</protein>
<feature type="region of interest" description="Disordered" evidence="1">
    <location>
        <begin position="256"/>
        <end position="277"/>
    </location>
</feature>
<keyword evidence="5" id="KW-1185">Reference proteome</keyword>
<dbReference type="Pfam" id="PF13464">
    <property type="entry name" value="RodZ_C"/>
    <property type="match status" value="1"/>
</dbReference>
<comment type="caution">
    <text evidence="4">The sequence shown here is derived from an EMBL/GenBank/DDBJ whole genome shotgun (WGS) entry which is preliminary data.</text>
</comment>
<gene>
    <name evidence="4" type="ORF">NGB36_20530</name>
</gene>
<sequence>MSIGNSPSDAPDAPDGPSGPDAPQSVGRALAQARLAARLTVDEVSATTRVRVPIVQAIEQDDYTRCGGDVYARGHIRTLARAVGLDPGPLVAQYDGEHGGRPAPTPVAPVYDTERIRPEPRSPNWTAAMIAAIVIVVAFVGFTMFGGSRSGSAPTAGHAPQPQAAAQTHPTHSTAPRTAPAPTRSAIAAAPAGKVTVKLATTGESWVSVTDDNGNSLFEGLMQAGDSKTFTNDKRINLVLGNAAAVRMFVNGKDLGPSGGDGQIVRTSFTPGDPQAG</sequence>
<feature type="region of interest" description="Disordered" evidence="1">
    <location>
        <begin position="150"/>
        <end position="186"/>
    </location>
</feature>
<dbReference type="Proteomes" id="UP001057702">
    <property type="component" value="Unassembled WGS sequence"/>
</dbReference>
<dbReference type="InterPro" id="IPR025194">
    <property type="entry name" value="RodZ-like_C"/>
</dbReference>
<feature type="region of interest" description="Disordered" evidence="1">
    <location>
        <begin position="1"/>
        <end position="26"/>
    </location>
</feature>
<dbReference type="EMBL" id="JANFNG010000017">
    <property type="protein sequence ID" value="MCQ4082921.1"/>
    <property type="molecule type" value="Genomic_DNA"/>
</dbReference>
<name>A0ABT1PZ28_9ACTN</name>
<keyword evidence="2" id="KW-0472">Membrane</keyword>
<accession>A0ABT1PZ28</accession>
<organism evidence="4 5">
    <name type="scientific">Streptomyces humicola</name>
    <dbReference type="NCBI Taxonomy" id="2953240"/>
    <lineage>
        <taxon>Bacteria</taxon>
        <taxon>Bacillati</taxon>
        <taxon>Actinomycetota</taxon>
        <taxon>Actinomycetes</taxon>
        <taxon>Kitasatosporales</taxon>
        <taxon>Streptomycetaceae</taxon>
        <taxon>Streptomyces</taxon>
    </lineage>
</organism>
<dbReference type="Pfam" id="PF13413">
    <property type="entry name" value="HTH_25"/>
    <property type="match status" value="1"/>
</dbReference>
<feature type="compositionally biased region" description="Low complexity" evidence="1">
    <location>
        <begin position="153"/>
        <end position="186"/>
    </location>
</feature>
<feature type="transmembrane region" description="Helical" evidence="2">
    <location>
        <begin position="125"/>
        <end position="145"/>
    </location>
</feature>
<evidence type="ECO:0000313" key="4">
    <source>
        <dbReference type="EMBL" id="MCQ4082921.1"/>
    </source>
</evidence>
<evidence type="ECO:0000256" key="1">
    <source>
        <dbReference type="SAM" id="MobiDB-lite"/>
    </source>
</evidence>
<evidence type="ECO:0000259" key="3">
    <source>
        <dbReference type="Pfam" id="PF13464"/>
    </source>
</evidence>
<dbReference type="InterPro" id="IPR010982">
    <property type="entry name" value="Lambda_DNA-bd_dom_sf"/>
</dbReference>
<keyword evidence="2" id="KW-1133">Transmembrane helix</keyword>
<dbReference type="PANTHER" id="PTHR34475">
    <property type="match status" value="1"/>
</dbReference>
<dbReference type="RefSeq" id="WP_255921833.1">
    <property type="nucleotide sequence ID" value="NZ_JANFNG010000017.1"/>
</dbReference>
<keyword evidence="2" id="KW-0812">Transmembrane</keyword>
<dbReference type="PANTHER" id="PTHR34475:SF1">
    <property type="entry name" value="CYTOSKELETON PROTEIN RODZ"/>
    <property type="match status" value="1"/>
</dbReference>
<dbReference type="InterPro" id="IPR050400">
    <property type="entry name" value="Bact_Cytoskel_RodZ"/>
</dbReference>
<feature type="domain" description="Cytoskeleton protein RodZ-like C-terminal" evidence="3">
    <location>
        <begin position="199"/>
        <end position="266"/>
    </location>
</feature>
<reference evidence="4" key="1">
    <citation type="submission" date="2022-06" db="EMBL/GenBank/DDBJ databases">
        <title>Draft genome sequence of Streptomyces sp. RB6PN25 isolated from peat swamp forest in Thailand.</title>
        <authorList>
            <person name="Duangmal K."/>
            <person name="Klaysubun C."/>
        </authorList>
    </citation>
    <scope>NUCLEOTIDE SEQUENCE</scope>
    <source>
        <strain evidence="4">RB6PN25</strain>
    </source>
</reference>